<feature type="compositionally biased region" description="Polar residues" evidence="8">
    <location>
        <begin position="654"/>
        <end position="679"/>
    </location>
</feature>
<reference evidence="14 15" key="1">
    <citation type="submission" date="2025-04" db="UniProtKB">
        <authorList>
            <consortium name="RefSeq"/>
        </authorList>
    </citation>
    <scope>IDENTIFICATION</scope>
    <source>
        <tissue evidence="14 15">Sperm</tissue>
    </source>
</reference>
<dbReference type="Gene3D" id="3.30.60.20">
    <property type="match status" value="1"/>
</dbReference>
<evidence type="ECO:0000256" key="8">
    <source>
        <dbReference type="SAM" id="MobiDB-lite"/>
    </source>
</evidence>
<dbReference type="SUPFAM" id="SSF48366">
    <property type="entry name" value="Ras GEF"/>
    <property type="match status" value="1"/>
</dbReference>
<dbReference type="InterPro" id="IPR000651">
    <property type="entry name" value="Ras-like_Gua-exchang_fac_N"/>
</dbReference>
<keyword evidence="4" id="KW-0863">Zinc-finger</keyword>
<dbReference type="GO" id="GO:0005886">
    <property type="term" value="C:plasma membrane"/>
    <property type="evidence" value="ECO:0007669"/>
    <property type="project" value="TreeGrafter"/>
</dbReference>
<dbReference type="PROSITE" id="PS50009">
    <property type="entry name" value="RASGEF_CAT"/>
    <property type="match status" value="1"/>
</dbReference>
<feature type="compositionally biased region" description="Low complexity" evidence="8">
    <location>
        <begin position="707"/>
        <end position="721"/>
    </location>
</feature>
<evidence type="ECO:0000256" key="7">
    <source>
        <dbReference type="PROSITE-ProRule" id="PRU00168"/>
    </source>
</evidence>
<feature type="region of interest" description="Disordered" evidence="8">
    <location>
        <begin position="654"/>
        <end position="721"/>
    </location>
</feature>
<keyword evidence="13" id="KW-1185">Reference proteome</keyword>
<feature type="domain" description="Phorbol-ester/DAG-type" evidence="10">
    <location>
        <begin position="598"/>
        <end position="648"/>
    </location>
</feature>
<dbReference type="SUPFAM" id="SSF47473">
    <property type="entry name" value="EF-hand"/>
    <property type="match status" value="1"/>
</dbReference>
<feature type="compositionally biased region" description="Polar residues" evidence="8">
    <location>
        <begin position="826"/>
        <end position="840"/>
    </location>
</feature>
<dbReference type="RefSeq" id="XP_032819609.1">
    <property type="nucleotide sequence ID" value="XM_032963718.1"/>
</dbReference>
<dbReference type="InterPro" id="IPR020454">
    <property type="entry name" value="DAG/PE-bd"/>
</dbReference>
<dbReference type="SMART" id="SM00109">
    <property type="entry name" value="C1"/>
    <property type="match status" value="1"/>
</dbReference>
<dbReference type="PANTHER" id="PTHR23113:SF178">
    <property type="entry name" value="RAS GUANYL-RELEASING PROTEIN 3"/>
    <property type="match status" value="1"/>
</dbReference>
<dbReference type="PROSITE" id="PS50222">
    <property type="entry name" value="EF_HAND_2"/>
    <property type="match status" value="2"/>
</dbReference>
<dbReference type="GO" id="GO:0008270">
    <property type="term" value="F:zinc ion binding"/>
    <property type="evidence" value="ECO:0007669"/>
    <property type="project" value="UniProtKB-KW"/>
</dbReference>
<dbReference type="Gene3D" id="1.10.840.10">
    <property type="entry name" value="Ras guanine-nucleotide exchange factors catalytic domain"/>
    <property type="match status" value="1"/>
</dbReference>
<dbReference type="PRINTS" id="PR00008">
    <property type="entry name" value="DAGPEDOMAIN"/>
</dbReference>
<protein>
    <submittedName>
        <fullName evidence="14 15">Ras guanyl-releasing protein 3-like isoform X1</fullName>
    </submittedName>
</protein>
<dbReference type="AlphaFoldDB" id="A0AAJ7TKL9"/>
<accession>A0AAJ7TKL9</accession>
<dbReference type="CDD" id="cd00051">
    <property type="entry name" value="EFh"/>
    <property type="match status" value="1"/>
</dbReference>
<dbReference type="InterPro" id="IPR018247">
    <property type="entry name" value="EF_Hand_1_Ca_BS"/>
</dbReference>
<organism evidence="13 14">
    <name type="scientific">Petromyzon marinus</name>
    <name type="common">Sea lamprey</name>
    <dbReference type="NCBI Taxonomy" id="7757"/>
    <lineage>
        <taxon>Eukaryota</taxon>
        <taxon>Metazoa</taxon>
        <taxon>Chordata</taxon>
        <taxon>Craniata</taxon>
        <taxon>Vertebrata</taxon>
        <taxon>Cyclostomata</taxon>
        <taxon>Hyperoartia</taxon>
        <taxon>Petromyzontiformes</taxon>
        <taxon>Petromyzontidae</taxon>
        <taxon>Petromyzon</taxon>
    </lineage>
</organism>
<feature type="domain" description="EF-hand" evidence="12">
    <location>
        <begin position="524"/>
        <end position="559"/>
    </location>
</feature>
<feature type="region of interest" description="Disordered" evidence="8">
    <location>
        <begin position="23"/>
        <end position="54"/>
    </location>
</feature>
<dbReference type="PROSITE" id="PS00479">
    <property type="entry name" value="ZF_DAG_PE_1"/>
    <property type="match status" value="1"/>
</dbReference>
<dbReference type="Gene3D" id="1.10.238.10">
    <property type="entry name" value="EF-hand"/>
    <property type="match status" value="1"/>
</dbReference>
<dbReference type="CDD" id="cd00155">
    <property type="entry name" value="RasGEF"/>
    <property type="match status" value="1"/>
</dbReference>
<dbReference type="Pfam" id="PF13202">
    <property type="entry name" value="EF-hand_5"/>
    <property type="match status" value="2"/>
</dbReference>
<evidence type="ECO:0000256" key="2">
    <source>
        <dbReference type="ARBA" id="ARBA00022658"/>
    </source>
</evidence>
<dbReference type="FunFam" id="1.10.238.10:FF:000051">
    <property type="entry name" value="Ras guanyl-releasing protein 3 isoform 1"/>
    <property type="match status" value="1"/>
</dbReference>
<keyword evidence="6" id="KW-0106">Calcium</keyword>
<dbReference type="Proteomes" id="UP001318040">
    <property type="component" value="Chromosome 31"/>
</dbReference>
<dbReference type="InterPro" id="IPR001895">
    <property type="entry name" value="RASGEF_cat_dom"/>
</dbReference>
<evidence type="ECO:0000313" key="15">
    <source>
        <dbReference type="RefSeq" id="XP_032819610.1"/>
    </source>
</evidence>
<dbReference type="KEGG" id="pmrn:116947706"/>
<dbReference type="SMART" id="SM00147">
    <property type="entry name" value="RasGEF"/>
    <property type="match status" value="1"/>
</dbReference>
<evidence type="ECO:0000313" key="14">
    <source>
        <dbReference type="RefSeq" id="XP_032819609.1"/>
    </source>
</evidence>
<comment type="similarity">
    <text evidence="1">Belongs to the RASGRP family.</text>
</comment>
<dbReference type="PROSITE" id="PS50081">
    <property type="entry name" value="ZF_DAG_PE_2"/>
    <property type="match status" value="1"/>
</dbReference>
<dbReference type="CDD" id="cd20808">
    <property type="entry name" value="C1_RASGRP"/>
    <property type="match status" value="1"/>
</dbReference>
<dbReference type="InterPro" id="IPR002219">
    <property type="entry name" value="PKC_DAG/PE"/>
</dbReference>
<evidence type="ECO:0000259" key="10">
    <source>
        <dbReference type="PROSITE" id="PS50081"/>
    </source>
</evidence>
<feature type="compositionally biased region" description="Basic residues" evidence="8">
    <location>
        <begin position="43"/>
        <end position="52"/>
    </location>
</feature>
<keyword evidence="3" id="KW-0479">Metal-binding</keyword>
<evidence type="ECO:0000256" key="4">
    <source>
        <dbReference type="ARBA" id="ARBA00022771"/>
    </source>
</evidence>
<dbReference type="GO" id="GO:0005509">
    <property type="term" value="F:calcium ion binding"/>
    <property type="evidence" value="ECO:0007669"/>
    <property type="project" value="InterPro"/>
</dbReference>
<evidence type="ECO:0000256" key="1">
    <source>
        <dbReference type="ARBA" id="ARBA00009566"/>
    </source>
</evidence>
<dbReference type="InterPro" id="IPR008937">
    <property type="entry name" value="Ras-like_GEF"/>
</dbReference>
<dbReference type="CDD" id="cd06224">
    <property type="entry name" value="REM"/>
    <property type="match status" value="1"/>
</dbReference>
<keyword evidence="5" id="KW-0862">Zinc</keyword>
<dbReference type="PROSITE" id="PS50212">
    <property type="entry name" value="RASGEF_NTER"/>
    <property type="match status" value="1"/>
</dbReference>
<evidence type="ECO:0000259" key="11">
    <source>
        <dbReference type="PROSITE" id="PS50212"/>
    </source>
</evidence>
<dbReference type="InterPro" id="IPR036964">
    <property type="entry name" value="RASGEF_cat_dom_sf"/>
</dbReference>
<dbReference type="GO" id="GO:0007265">
    <property type="term" value="P:Ras protein signal transduction"/>
    <property type="evidence" value="ECO:0007669"/>
    <property type="project" value="TreeGrafter"/>
</dbReference>
<dbReference type="Pfam" id="PF00130">
    <property type="entry name" value="C1_1"/>
    <property type="match status" value="1"/>
</dbReference>
<dbReference type="GO" id="GO:0005085">
    <property type="term" value="F:guanyl-nucleotide exchange factor activity"/>
    <property type="evidence" value="ECO:0007669"/>
    <property type="project" value="UniProtKB-KW"/>
</dbReference>
<dbReference type="InterPro" id="IPR023578">
    <property type="entry name" value="Ras_GEF_dom_sf"/>
</dbReference>
<dbReference type="RefSeq" id="XP_032819610.1">
    <property type="nucleotide sequence ID" value="XM_032963719.1"/>
</dbReference>
<dbReference type="PANTHER" id="PTHR23113">
    <property type="entry name" value="GUANINE NUCLEOTIDE EXCHANGE FACTOR"/>
    <property type="match status" value="1"/>
</dbReference>
<dbReference type="SMART" id="SM00229">
    <property type="entry name" value="RasGEFN"/>
    <property type="match status" value="1"/>
</dbReference>
<feature type="domain" description="Ras-GEF" evidence="9">
    <location>
        <begin position="259"/>
        <end position="490"/>
    </location>
</feature>
<dbReference type="PROSITE" id="PS00018">
    <property type="entry name" value="EF_HAND_1"/>
    <property type="match status" value="2"/>
</dbReference>
<dbReference type="InterPro" id="IPR011992">
    <property type="entry name" value="EF-hand-dom_pair"/>
</dbReference>
<evidence type="ECO:0000256" key="6">
    <source>
        <dbReference type="ARBA" id="ARBA00022837"/>
    </source>
</evidence>
<evidence type="ECO:0000256" key="5">
    <source>
        <dbReference type="ARBA" id="ARBA00022833"/>
    </source>
</evidence>
<dbReference type="InterPro" id="IPR002048">
    <property type="entry name" value="EF_hand_dom"/>
</dbReference>
<evidence type="ECO:0000256" key="3">
    <source>
        <dbReference type="ARBA" id="ARBA00022723"/>
    </source>
</evidence>
<dbReference type="Pfam" id="PF00617">
    <property type="entry name" value="RasGEF"/>
    <property type="match status" value="1"/>
</dbReference>
<sequence length="840" mass="92148">MGQRAARGEKPSARRIHTRLRGVRAARGHKQAPCAERREVTGRRRKTRKPCRRASDLRPAPKCGGGGGCVAAGAAFLVRHKSCRDVLLRGLGSAASGAMSAVQAAKADAAACKAASIDELLHTCIGAFDEAGEPTGDSPVPRMLLLMHRWFISSADLACKLLEQYKEATGLEGSRTRLRICRFVRFWIEEFPAVFNLDAGLARLMEEFKELACTLGQEDHCSLVDISAIPSYEWMRRVTQRSKLCKSKRKVSLLFDHLEPAELAEHLTYLEFKAFRRISFTDYQSYVLKGCLVDNATLERSISLFNGVSQWVQLMVLSKPTAQQRAQVIGKFIHVAQKLRHLQNFNTLMAVVGGLSHSAISRLKDTNTLQTPEVNKVWYEMTELLASTGNYCNYRRAMSESKGFKIPILGVHLKDLIALHAALPDWLGKGRLNLFKLQQLHATFSELVALQSAPPPIEANMDLVHLLTLSLDLYHTEDEIYELSLMREPRNPKSTPLTPSKPVVMAEWASGVSPKPDAATINKHVQRVVESVFKNYDHDRDGYISQQDFEQVAANFPFLDSFCVLDKDQDGLISKEEMSAYFLRANSILTHKMGQGFVHRFQETTYLKPTFCEHCAGFMWGLIKQGYKCRDCGVNCHKQCREQFVSECKKRSKSLSSENCSPNTYRSLPSTPGVSSPGNMSDGEVFTFSAEDVRSGNSDGRSVDGVAGDLSSSPGPGSGALAPLCLQRAAERSGGGAGGADGQAWMEARPCSRWDEHPSGLHTFPKMKPKRADGHKWGSRRRGQPLALDGAAVTATRADSTEGSSGGGSSSSSSEGSVGLGGGQHSPATEQQSKHPSACP</sequence>
<dbReference type="SMART" id="SM00054">
    <property type="entry name" value="EFh"/>
    <property type="match status" value="2"/>
</dbReference>
<feature type="region of interest" description="Disordered" evidence="8">
    <location>
        <begin position="756"/>
        <end position="840"/>
    </location>
</feature>
<dbReference type="Gene3D" id="1.20.870.10">
    <property type="entry name" value="Son of sevenless (SoS) protein Chain: S domain 1"/>
    <property type="match status" value="1"/>
</dbReference>
<evidence type="ECO:0000259" key="9">
    <source>
        <dbReference type="PROSITE" id="PS50009"/>
    </source>
</evidence>
<evidence type="ECO:0000259" key="12">
    <source>
        <dbReference type="PROSITE" id="PS50222"/>
    </source>
</evidence>
<keyword evidence="2 7" id="KW-0344">Guanine-nucleotide releasing factor</keyword>
<dbReference type="FunFam" id="1.10.840.10:FF:000003">
    <property type="entry name" value="Ras guanyl-releasing protein 3 isoform 1"/>
    <property type="match status" value="1"/>
</dbReference>
<name>A0AAJ7TKL9_PETMA</name>
<evidence type="ECO:0000313" key="13">
    <source>
        <dbReference type="Proteomes" id="UP001318040"/>
    </source>
</evidence>
<feature type="domain" description="N-terminal Ras-GEF" evidence="11">
    <location>
        <begin position="108"/>
        <end position="231"/>
    </location>
</feature>
<feature type="domain" description="EF-hand" evidence="12">
    <location>
        <begin position="562"/>
        <end position="588"/>
    </location>
</feature>
<gene>
    <name evidence="14 15" type="primary">LOC116947706</name>
</gene>
<proteinExistence type="inferred from homology"/>
<dbReference type="InterPro" id="IPR046349">
    <property type="entry name" value="C1-like_sf"/>
</dbReference>
<dbReference type="SUPFAM" id="SSF57889">
    <property type="entry name" value="Cysteine-rich domain"/>
    <property type="match status" value="1"/>
</dbReference>